<dbReference type="PANTHER" id="PTHR45717">
    <property type="entry name" value="OS12G0527900 PROTEIN"/>
    <property type="match status" value="1"/>
</dbReference>
<protein>
    <recommendedName>
        <fullName evidence="9">Pentatricopeptide repeat-containing protein</fullName>
    </recommendedName>
</protein>
<evidence type="ECO:0000313" key="8">
    <source>
        <dbReference type="Proteomes" id="UP001454036"/>
    </source>
</evidence>
<comment type="caution">
    <text evidence="7">The sequence shown here is derived from an EMBL/GenBank/DDBJ whole genome shotgun (WGS) entry which is preliminary data.</text>
</comment>
<evidence type="ECO:0008006" key="9">
    <source>
        <dbReference type="Google" id="ProtNLM"/>
    </source>
</evidence>
<keyword evidence="3" id="KW-0677">Repeat</keyword>
<dbReference type="InterPro" id="IPR011990">
    <property type="entry name" value="TPR-like_helical_dom_sf"/>
</dbReference>
<evidence type="ECO:0000256" key="6">
    <source>
        <dbReference type="PROSITE-ProRule" id="PRU00708"/>
    </source>
</evidence>
<comment type="similarity">
    <text evidence="2">Belongs to the PPR family. P subfamily.</text>
</comment>
<evidence type="ECO:0000313" key="7">
    <source>
        <dbReference type="EMBL" id="GAA0186658.1"/>
    </source>
</evidence>
<evidence type="ECO:0000256" key="2">
    <source>
        <dbReference type="ARBA" id="ARBA00007626"/>
    </source>
</evidence>
<dbReference type="Pfam" id="PF01535">
    <property type="entry name" value="PPR"/>
    <property type="match status" value="6"/>
</dbReference>
<keyword evidence="5" id="KW-0496">Mitochondrion</keyword>
<dbReference type="InterPro" id="IPR002885">
    <property type="entry name" value="PPR_rpt"/>
</dbReference>
<evidence type="ECO:0000256" key="1">
    <source>
        <dbReference type="ARBA" id="ARBA00004173"/>
    </source>
</evidence>
<sequence>MQVYEWMINRPERFRMTTSDTAIQLDLISKVQGISAAEEYFLKLPDGLKDNRIYGSLLNAYVHAKMKEEAESLIGKMRNRGYANNSLPFNVMMTLYMNLRDYDKVDSMVFEMMEKRIPLDIYTYNIWLSSCGSRGSLGKMEQAYKQMEMDTSINPNWTTFSTMATSYIKLKQPEKAEDCLKKLESRITGRDRIPYHYLISLYGSVDNKDEVLRVWNIYKSLFPNVPNLGYHAVISSLVRMDDIEAAEEIYESWLAVKSTYDPRIANLLLAWYVRKGLADKAESFFNEIIEVGGKPNSMTWEILAESHIRDRKISEALSCLKNATEALGSKSWKPKPANVSLLLKLCKQEGDTLSKEALMEILKKMGCLENEQYMSNILLSDESFTSNGSLTENSNSDDDEDAAEVLLSQQHGIL</sequence>
<organism evidence="7 8">
    <name type="scientific">Lithospermum erythrorhizon</name>
    <name type="common">Purple gromwell</name>
    <name type="synonym">Lithospermum officinale var. erythrorhizon</name>
    <dbReference type="NCBI Taxonomy" id="34254"/>
    <lineage>
        <taxon>Eukaryota</taxon>
        <taxon>Viridiplantae</taxon>
        <taxon>Streptophyta</taxon>
        <taxon>Embryophyta</taxon>
        <taxon>Tracheophyta</taxon>
        <taxon>Spermatophyta</taxon>
        <taxon>Magnoliopsida</taxon>
        <taxon>eudicotyledons</taxon>
        <taxon>Gunneridae</taxon>
        <taxon>Pentapetalae</taxon>
        <taxon>asterids</taxon>
        <taxon>lamiids</taxon>
        <taxon>Boraginales</taxon>
        <taxon>Boraginaceae</taxon>
        <taxon>Boraginoideae</taxon>
        <taxon>Lithospermeae</taxon>
        <taxon>Lithospermum</taxon>
    </lineage>
</organism>
<dbReference type="PANTHER" id="PTHR45717:SF3">
    <property type="entry name" value="OS04G0544400 PROTEIN"/>
    <property type="match status" value="1"/>
</dbReference>
<dbReference type="SUPFAM" id="SSF48452">
    <property type="entry name" value="TPR-like"/>
    <property type="match status" value="1"/>
</dbReference>
<dbReference type="EMBL" id="BAABME010013916">
    <property type="protein sequence ID" value="GAA0186658.1"/>
    <property type="molecule type" value="Genomic_DNA"/>
</dbReference>
<evidence type="ECO:0000256" key="4">
    <source>
        <dbReference type="ARBA" id="ARBA00022946"/>
    </source>
</evidence>
<accession>A0AAV3RY33</accession>
<dbReference type="NCBIfam" id="TIGR00756">
    <property type="entry name" value="PPR"/>
    <property type="match status" value="4"/>
</dbReference>
<proteinExistence type="inferred from homology"/>
<dbReference type="Gene3D" id="1.25.40.10">
    <property type="entry name" value="Tetratricopeptide repeat domain"/>
    <property type="match status" value="2"/>
</dbReference>
<comment type="subcellular location">
    <subcellularLocation>
        <location evidence="1">Mitochondrion</location>
    </subcellularLocation>
</comment>
<gene>
    <name evidence="7" type="ORF">LIER_33946</name>
</gene>
<dbReference type="Proteomes" id="UP001454036">
    <property type="component" value="Unassembled WGS sequence"/>
</dbReference>
<keyword evidence="8" id="KW-1185">Reference proteome</keyword>
<evidence type="ECO:0000256" key="3">
    <source>
        <dbReference type="ARBA" id="ARBA00022737"/>
    </source>
</evidence>
<dbReference type="PROSITE" id="PS51375">
    <property type="entry name" value="PPR"/>
    <property type="match status" value="2"/>
</dbReference>
<dbReference type="AlphaFoldDB" id="A0AAV3RY33"/>
<dbReference type="GO" id="GO:0005739">
    <property type="term" value="C:mitochondrion"/>
    <property type="evidence" value="ECO:0007669"/>
    <property type="project" value="UniProtKB-SubCell"/>
</dbReference>
<feature type="repeat" description="PPR" evidence="6">
    <location>
        <begin position="50"/>
        <end position="84"/>
    </location>
</feature>
<reference evidence="7 8" key="1">
    <citation type="submission" date="2024-01" db="EMBL/GenBank/DDBJ databases">
        <title>The complete chloroplast genome sequence of Lithospermum erythrorhizon: insights into the phylogenetic relationship among Boraginaceae species and the maternal lineages of purple gromwells.</title>
        <authorList>
            <person name="Okada T."/>
            <person name="Watanabe K."/>
        </authorList>
    </citation>
    <scope>NUCLEOTIDE SEQUENCE [LARGE SCALE GENOMIC DNA]</scope>
</reference>
<evidence type="ECO:0000256" key="5">
    <source>
        <dbReference type="ARBA" id="ARBA00023128"/>
    </source>
</evidence>
<dbReference type="FunFam" id="1.25.40.10:FF:000385">
    <property type="entry name" value="Pentatricopeptide repeat-containing protein mitochondrial"/>
    <property type="match status" value="1"/>
</dbReference>
<name>A0AAV3RY33_LITER</name>
<keyword evidence="4" id="KW-0809">Transit peptide</keyword>
<feature type="repeat" description="PPR" evidence="6">
    <location>
        <begin position="261"/>
        <end position="295"/>
    </location>
</feature>
<dbReference type="GO" id="GO:0003729">
    <property type="term" value="F:mRNA binding"/>
    <property type="evidence" value="ECO:0007669"/>
    <property type="project" value="UniProtKB-ARBA"/>
</dbReference>